<dbReference type="EMBL" id="JBHPKH010000094">
    <property type="protein sequence ID" value="MFC1573203.1"/>
    <property type="molecule type" value="Genomic_DNA"/>
</dbReference>
<feature type="transmembrane region" description="Helical" evidence="2">
    <location>
        <begin position="27"/>
        <end position="51"/>
    </location>
</feature>
<evidence type="ECO:0000256" key="2">
    <source>
        <dbReference type="SAM" id="Phobius"/>
    </source>
</evidence>
<keyword evidence="2" id="KW-0812">Transmembrane</keyword>
<dbReference type="InterPro" id="IPR025746">
    <property type="entry name" value="PilX_N_dom"/>
</dbReference>
<evidence type="ECO:0000256" key="1">
    <source>
        <dbReference type="SAM" id="MobiDB-lite"/>
    </source>
</evidence>
<keyword evidence="5" id="KW-1185">Reference proteome</keyword>
<evidence type="ECO:0000313" key="5">
    <source>
        <dbReference type="Proteomes" id="UP001593833"/>
    </source>
</evidence>
<proteinExistence type="predicted"/>
<feature type="non-terminal residue" evidence="4">
    <location>
        <position position="499"/>
    </location>
</feature>
<accession>A0ABV6YLK3</accession>
<feature type="region of interest" description="Disordered" evidence="1">
    <location>
        <begin position="1"/>
        <end position="23"/>
    </location>
</feature>
<sequence length="499" mass="52565">MTTSGSDNTSRRRGSTPPADSGQHGSALLLAMMIMGVLSMIGTTLVLSSVVERRTSGYYRDSLKALAAAETGVAFAKRTIQDMTADMDDVDGDGRPDFTMSDSLSWGGEYESICEASDIRGIGIAAYRANGYTIVCEGRYAGAVRRVKAVMVHDSFLKYARFVAAAGISYTCGAVLTGEVYAGGDVDVSTGCGANAPQFLEFVAAVGDIPNANSAVFYRGYVTGAEQIDLDDSADFARLREKAKGVAGECDCEGLGEVGFYFDTSSGIDPLGIGAGSLDLGKFDFCNTTLAPPDTIITYNGAPVAHGVTGAMLRRSEFNGIIFFEDVAPVEGTLDGKSARCLSIFATDDILITNSIVTGHTGFDPVSGLPNGSGDPVNVGLIAYDYVYISKFTPRVLTIDAALMSCTANWRSDDPYNLLSHPVAGPGPLDLDLDGIVNETPYNNDPVPGTGWDEVNIDDATWVLNINGPIITYNGGSAQPWNHGAVLAGASGPTRRYNY</sequence>
<keyword evidence="2" id="KW-1133">Transmembrane helix</keyword>
<dbReference type="Pfam" id="PF14341">
    <property type="entry name" value="PilX_N"/>
    <property type="match status" value="1"/>
</dbReference>
<organism evidence="4 5">
    <name type="scientific">Eiseniibacteriota bacterium</name>
    <dbReference type="NCBI Taxonomy" id="2212470"/>
    <lineage>
        <taxon>Bacteria</taxon>
        <taxon>Candidatus Eiseniibacteriota</taxon>
    </lineage>
</organism>
<evidence type="ECO:0000313" key="4">
    <source>
        <dbReference type="EMBL" id="MFC1573203.1"/>
    </source>
</evidence>
<reference evidence="4 5" key="1">
    <citation type="submission" date="2024-09" db="EMBL/GenBank/DDBJ databases">
        <authorList>
            <person name="D'Angelo T."/>
        </authorList>
    </citation>
    <scope>NUCLEOTIDE SEQUENCE [LARGE SCALE GENOMIC DNA]</scope>
    <source>
        <strain evidence="4">SAG AM-320-E07</strain>
    </source>
</reference>
<dbReference type="Proteomes" id="UP001593833">
    <property type="component" value="Unassembled WGS sequence"/>
</dbReference>
<evidence type="ECO:0000259" key="3">
    <source>
        <dbReference type="Pfam" id="PF14341"/>
    </source>
</evidence>
<gene>
    <name evidence="4" type="ORF">ACFL6M_06350</name>
</gene>
<comment type="caution">
    <text evidence="4">The sequence shown here is derived from an EMBL/GenBank/DDBJ whole genome shotgun (WGS) entry which is preliminary data.</text>
</comment>
<name>A0ABV6YLK3_UNCEI</name>
<keyword evidence="2" id="KW-0472">Membrane</keyword>
<protein>
    <submittedName>
        <fullName evidence="4">Pilus assembly PilX N-terminal domain-containing protein</fullName>
    </submittedName>
</protein>
<feature type="domain" description="Type 4 fimbrial biogenesis protein PilX N-terminal" evidence="3">
    <location>
        <begin position="25"/>
        <end position="73"/>
    </location>
</feature>